<comment type="caution">
    <text evidence="1">The sequence shown here is derived from an EMBL/GenBank/DDBJ whole genome shotgun (WGS) entry which is preliminary data.</text>
</comment>
<organism evidence="1 2">
    <name type="scientific">Chryseobacterium salviniae</name>
    <dbReference type="NCBI Taxonomy" id="3101750"/>
    <lineage>
        <taxon>Bacteria</taxon>
        <taxon>Pseudomonadati</taxon>
        <taxon>Bacteroidota</taxon>
        <taxon>Flavobacteriia</taxon>
        <taxon>Flavobacteriales</taxon>
        <taxon>Weeksellaceae</taxon>
        <taxon>Chryseobacterium group</taxon>
        <taxon>Chryseobacterium</taxon>
    </lineage>
</organism>
<dbReference type="Proteomes" id="UP001348397">
    <property type="component" value="Unassembled WGS sequence"/>
</dbReference>
<accession>A0ABU6HRU5</accession>
<keyword evidence="2" id="KW-1185">Reference proteome</keyword>
<proteinExistence type="predicted"/>
<name>A0ABU6HRU5_9FLAO</name>
<dbReference type="RefSeq" id="WP_326320567.1">
    <property type="nucleotide sequence ID" value="NZ_JAYLAA010000034.1"/>
</dbReference>
<evidence type="ECO:0000313" key="2">
    <source>
        <dbReference type="Proteomes" id="UP001348397"/>
    </source>
</evidence>
<protein>
    <submittedName>
        <fullName evidence="1">Uncharacterized protein</fullName>
    </submittedName>
</protein>
<dbReference type="EMBL" id="JAYLAA010000034">
    <property type="protein sequence ID" value="MEC3875762.1"/>
    <property type="molecule type" value="Genomic_DNA"/>
</dbReference>
<sequence>MFPADCGRLPAIAVGFPQVVQDFRRSPEVPASCAGLPYTSGAFLQVVGNFRRPPLVSCKLLETSVDLRKGKTGVFVTSGFFKNKLFLILLSPPVSKFTT</sequence>
<evidence type="ECO:0000313" key="1">
    <source>
        <dbReference type="EMBL" id="MEC3875762.1"/>
    </source>
</evidence>
<gene>
    <name evidence="1" type="ORF">SOP96_08580</name>
</gene>
<reference evidence="1 2" key="1">
    <citation type="submission" date="2024-01" db="EMBL/GenBank/DDBJ databases">
        <title>Chryseobacterium sp. T9W2-O.</title>
        <authorList>
            <person name="Maltman C."/>
        </authorList>
    </citation>
    <scope>NUCLEOTIDE SEQUENCE [LARGE SCALE GENOMIC DNA]</scope>
    <source>
        <strain evidence="1 2">T9W2-O</strain>
    </source>
</reference>